<reference evidence="4 5" key="1">
    <citation type="submission" date="2016-07" db="EMBL/GenBank/DDBJ databases">
        <title>Genome analysis of Flavihumibacter stibioxidans YS-17.</title>
        <authorList>
            <person name="Shi K."/>
            <person name="Han Y."/>
            <person name="Wang G."/>
        </authorList>
    </citation>
    <scope>NUCLEOTIDE SEQUENCE [LARGE SCALE GENOMIC DNA]</scope>
    <source>
        <strain evidence="4 5">YS-17</strain>
    </source>
</reference>
<sequence>MKQRVLFLLVILMAGLNSMAQDNKKQPDPTEQIRQYWFVMLLAGPSRNQDSATAANIQKGHLDNINRLYYEGKIKVAGPFGDRGNWLGIFIFDCETRQEVESLLKTDPAISSGRLTYDIRPWWTAPTGSFTPGKPK</sequence>
<dbReference type="SUPFAM" id="SSF54909">
    <property type="entry name" value="Dimeric alpha+beta barrel"/>
    <property type="match status" value="1"/>
</dbReference>
<dbReference type="InterPro" id="IPR005545">
    <property type="entry name" value="YCII"/>
</dbReference>
<keyword evidence="5" id="KW-1185">Reference proteome</keyword>
<proteinExistence type="inferred from homology"/>
<comment type="similarity">
    <text evidence="1">Belongs to the YciI family.</text>
</comment>
<dbReference type="Proteomes" id="UP000765802">
    <property type="component" value="Unassembled WGS sequence"/>
</dbReference>
<organism evidence="4 5">
    <name type="scientific">Flavihumibacter stibioxidans</name>
    <dbReference type="NCBI Taxonomy" id="1834163"/>
    <lineage>
        <taxon>Bacteria</taxon>
        <taxon>Pseudomonadati</taxon>
        <taxon>Bacteroidota</taxon>
        <taxon>Chitinophagia</taxon>
        <taxon>Chitinophagales</taxon>
        <taxon>Chitinophagaceae</taxon>
        <taxon>Flavihumibacter</taxon>
    </lineage>
</organism>
<dbReference type="RefSeq" id="WP_187257878.1">
    <property type="nucleotide sequence ID" value="NZ_JBHULF010000020.1"/>
</dbReference>
<comment type="caution">
    <text evidence="4">The sequence shown here is derived from an EMBL/GenBank/DDBJ whole genome shotgun (WGS) entry which is preliminary data.</text>
</comment>
<evidence type="ECO:0000256" key="2">
    <source>
        <dbReference type="SAM" id="SignalP"/>
    </source>
</evidence>
<gene>
    <name evidence="4" type="ORF">BC349_15985</name>
</gene>
<protein>
    <recommendedName>
        <fullName evidence="3">YCII-related domain-containing protein</fullName>
    </recommendedName>
</protein>
<feature type="chain" id="PRO_5045169185" description="YCII-related domain-containing protein" evidence="2">
    <location>
        <begin position="21"/>
        <end position="136"/>
    </location>
</feature>
<accession>A0ABR7MC73</accession>
<dbReference type="InterPro" id="IPR011008">
    <property type="entry name" value="Dimeric_a/b-barrel"/>
</dbReference>
<feature type="domain" description="YCII-related" evidence="3">
    <location>
        <begin position="48"/>
        <end position="122"/>
    </location>
</feature>
<keyword evidence="2" id="KW-0732">Signal</keyword>
<evidence type="ECO:0000259" key="3">
    <source>
        <dbReference type="Pfam" id="PF03795"/>
    </source>
</evidence>
<evidence type="ECO:0000313" key="4">
    <source>
        <dbReference type="EMBL" id="MBC6492562.1"/>
    </source>
</evidence>
<dbReference type="Gene3D" id="3.30.70.1060">
    <property type="entry name" value="Dimeric alpha+beta barrel"/>
    <property type="match status" value="1"/>
</dbReference>
<feature type="signal peptide" evidence="2">
    <location>
        <begin position="1"/>
        <end position="20"/>
    </location>
</feature>
<evidence type="ECO:0000256" key="1">
    <source>
        <dbReference type="ARBA" id="ARBA00007689"/>
    </source>
</evidence>
<dbReference type="Pfam" id="PF03795">
    <property type="entry name" value="YCII"/>
    <property type="match status" value="1"/>
</dbReference>
<name>A0ABR7MC73_9BACT</name>
<dbReference type="EMBL" id="MBUA01000028">
    <property type="protein sequence ID" value="MBC6492562.1"/>
    <property type="molecule type" value="Genomic_DNA"/>
</dbReference>
<evidence type="ECO:0000313" key="5">
    <source>
        <dbReference type="Proteomes" id="UP000765802"/>
    </source>
</evidence>